<name>A0ABQ7G4M4_DUNSA</name>
<dbReference type="Proteomes" id="UP000815325">
    <property type="component" value="Unassembled WGS sequence"/>
</dbReference>
<feature type="compositionally biased region" description="Low complexity" evidence="1">
    <location>
        <begin position="17"/>
        <end position="34"/>
    </location>
</feature>
<comment type="caution">
    <text evidence="2">The sequence shown here is derived from an EMBL/GenBank/DDBJ whole genome shotgun (WGS) entry which is preliminary data.</text>
</comment>
<feature type="compositionally biased region" description="Gly residues" evidence="1">
    <location>
        <begin position="436"/>
        <end position="472"/>
    </location>
</feature>
<gene>
    <name evidence="2" type="ORF">DUNSADRAFT_15935</name>
</gene>
<reference evidence="2" key="1">
    <citation type="submission" date="2017-08" db="EMBL/GenBank/DDBJ databases">
        <authorList>
            <person name="Polle J.E."/>
            <person name="Barry K."/>
            <person name="Cushman J."/>
            <person name="Schmutz J."/>
            <person name="Tran D."/>
            <person name="Hathwaick L.T."/>
            <person name="Yim W.C."/>
            <person name="Jenkins J."/>
            <person name="Mckie-Krisberg Z.M."/>
            <person name="Prochnik S."/>
            <person name="Lindquist E."/>
            <person name="Dockter R.B."/>
            <person name="Adam C."/>
            <person name="Molina H."/>
            <person name="Bunkerborg J."/>
            <person name="Jin E."/>
            <person name="Buchheim M."/>
            <person name="Magnuson J."/>
        </authorList>
    </citation>
    <scope>NUCLEOTIDE SEQUENCE</scope>
    <source>
        <strain evidence="2">CCAP 19/18</strain>
    </source>
</reference>
<feature type="compositionally biased region" description="Low complexity" evidence="1">
    <location>
        <begin position="246"/>
        <end position="299"/>
    </location>
</feature>
<dbReference type="EMBL" id="MU070145">
    <property type="protein sequence ID" value="KAF5829553.1"/>
    <property type="molecule type" value="Genomic_DNA"/>
</dbReference>
<feature type="compositionally biased region" description="Polar residues" evidence="1">
    <location>
        <begin position="38"/>
        <end position="57"/>
    </location>
</feature>
<feature type="compositionally biased region" description="Low complexity" evidence="1">
    <location>
        <begin position="212"/>
        <end position="223"/>
    </location>
</feature>
<feature type="region of interest" description="Disordered" evidence="1">
    <location>
        <begin position="194"/>
        <end position="479"/>
    </location>
</feature>
<feature type="compositionally biased region" description="Low complexity" evidence="1">
    <location>
        <begin position="309"/>
        <end position="352"/>
    </location>
</feature>
<dbReference type="Pfam" id="PF23116">
    <property type="entry name" value="HHD_RTEL1"/>
    <property type="match status" value="1"/>
</dbReference>
<feature type="region of interest" description="Disordered" evidence="1">
    <location>
        <begin position="1"/>
        <end position="63"/>
    </location>
</feature>
<evidence type="ECO:0000256" key="1">
    <source>
        <dbReference type="SAM" id="MobiDB-lite"/>
    </source>
</evidence>
<feature type="compositionally biased region" description="Polar residues" evidence="1">
    <location>
        <begin position="198"/>
        <end position="208"/>
    </location>
</feature>
<sequence>MASRSLLARQQLSAGTSSRHSGLSGQQQQHSVGGARQEASSRPSSTGALPSNRSTSAPPHVLGSAKPAASIAATAGTSGGLNGVGVGVGGGNAIAAGAGGSSKAAATAAPARTSPKEYMDQLKRELPAEMYRTVQSLLSQYRSGKNAQQLIEGLLALLKGPATVHLLQGFTHFLPKSDQPWVREVIKTHMDAAAAAKQNGQQGHSAQRMTAGLGSQPLQPQQQNRAHQSLQQHRKQPEQQQKHAQHAQQQNSVKQQPQPPQQNRAHQPPQQQQQKQAQQAQQQQSTKGQPQPQRPMQQQKLSFGGPARNSQLQGNQQQQQQQQQQYHQNAQKPRSGPQQPQKQHQQQQLLPQKRARETTSPLAAVAADRPGAQGPPFCNTLPAHSGSAWGSQGQHESGVEASGRGASCMGPPPNVPSSQGGLGGCSIGASPSTNKGGSGVGGAPSINRGGGGANGDGRGAGLDQGGGAGGGAMPPRALIEPAPKRPRIAGAVMLSASAACSICAACPMEAPHEAACGHLGCGKCWTLQLAQHFCCAACKRPLRRQQLIRKHYAGGS</sequence>
<organism evidence="2 3">
    <name type="scientific">Dunaliella salina</name>
    <name type="common">Green alga</name>
    <name type="synonym">Protococcus salinus</name>
    <dbReference type="NCBI Taxonomy" id="3046"/>
    <lineage>
        <taxon>Eukaryota</taxon>
        <taxon>Viridiplantae</taxon>
        <taxon>Chlorophyta</taxon>
        <taxon>core chlorophytes</taxon>
        <taxon>Chlorophyceae</taxon>
        <taxon>CS clade</taxon>
        <taxon>Chlamydomonadales</taxon>
        <taxon>Dunaliellaceae</taxon>
        <taxon>Dunaliella</taxon>
    </lineage>
</organism>
<evidence type="ECO:0000313" key="2">
    <source>
        <dbReference type="EMBL" id="KAF5829553.1"/>
    </source>
</evidence>
<accession>A0ABQ7G4M4</accession>
<proteinExistence type="predicted"/>
<dbReference type="Gene3D" id="1.20.1160.20">
    <property type="match status" value="1"/>
</dbReference>
<keyword evidence="3" id="KW-1185">Reference proteome</keyword>
<evidence type="ECO:0000313" key="3">
    <source>
        <dbReference type="Proteomes" id="UP000815325"/>
    </source>
</evidence>
<protein>
    <submittedName>
        <fullName evidence="2">Uncharacterized protein</fullName>
    </submittedName>
</protein>